<sequence length="534" mass="57865">MNDPIKQGLASGWKHLDASRFSDDQQFECDVVIIGTGAGGGMAAEILTQAGLSVLMLEHGALHSSSDFRQQERWAYPHLYQDGAARKTKDQAIAILQGRTVGGSTTVNWTTSIRTPKPTLDYWHSEFGLDFRSEQGAEQASEQSLDPYFAKAAGRLHISEWQVPPNANNEMLRRGCQRLGWQYTVIERNVHGCANLGYCGMGCPLNAKQSMLVTTIPAALQAGATLISKVSARQLLWQGDKVTGLLAVPVDSFYQPDPRLSIKIKAKHYIVAGGAINSPALLLRSKVPNPSGRLGKHTYLHPSVISGALFDAPIQGHLGAPQSIYSDQFVWPSGAEMGFKLEVPPIHPVLMASTLTGMAQFHADMMRQFNQLQVMIALLRDGFDPQAPGGQVQLDSDGEPVLDYPLTDYIWQGVQKAYLAMAELQFAAGAQAVMPVHQDALLYSNWQQAKAAITNLPLARYRAALASAHVMGGCNMAATADKGVVDSFGNHHQLSNLSVFDGSVLPTSLGANPQLTIYGLIWRNSQALVARLVG</sequence>
<name>A0A437QZA7_9GAMM</name>
<feature type="domain" description="Glucose-methanol-choline oxidoreductase C-terminal" evidence="6">
    <location>
        <begin position="390"/>
        <end position="520"/>
    </location>
</feature>
<protein>
    <submittedName>
        <fullName evidence="7">FAD-binding protein</fullName>
    </submittedName>
</protein>
<keyword evidence="2" id="KW-0285">Flavoprotein</keyword>
<dbReference type="SUPFAM" id="SSF51905">
    <property type="entry name" value="FAD/NAD(P)-binding domain"/>
    <property type="match status" value="1"/>
</dbReference>
<evidence type="ECO:0000259" key="6">
    <source>
        <dbReference type="Pfam" id="PF05199"/>
    </source>
</evidence>
<reference evidence="7 8" key="1">
    <citation type="submission" date="2019-01" db="EMBL/GenBank/DDBJ databases">
        <authorList>
            <person name="Chen W.-M."/>
        </authorList>
    </citation>
    <scope>NUCLEOTIDE SEQUENCE [LARGE SCALE GENOMIC DNA]</scope>
    <source>
        <strain evidence="7 8">KYPC3</strain>
    </source>
</reference>
<evidence type="ECO:0000256" key="3">
    <source>
        <dbReference type="ARBA" id="ARBA00022827"/>
    </source>
</evidence>
<proteinExistence type="inferred from homology"/>
<comment type="caution">
    <text evidence="7">The sequence shown here is derived from an EMBL/GenBank/DDBJ whole genome shotgun (WGS) entry which is preliminary data.</text>
</comment>
<dbReference type="GO" id="GO:0050660">
    <property type="term" value="F:flavin adenine dinucleotide binding"/>
    <property type="evidence" value="ECO:0007669"/>
    <property type="project" value="InterPro"/>
</dbReference>
<dbReference type="PANTHER" id="PTHR46056">
    <property type="entry name" value="LONG-CHAIN-ALCOHOL OXIDASE"/>
    <property type="match status" value="1"/>
</dbReference>
<evidence type="ECO:0000313" key="7">
    <source>
        <dbReference type="EMBL" id="RVU39874.1"/>
    </source>
</evidence>
<evidence type="ECO:0000256" key="2">
    <source>
        <dbReference type="ARBA" id="ARBA00022630"/>
    </source>
</evidence>
<keyword evidence="3" id="KW-0274">FAD</keyword>
<dbReference type="EMBL" id="SACS01000007">
    <property type="protein sequence ID" value="RVU39874.1"/>
    <property type="molecule type" value="Genomic_DNA"/>
</dbReference>
<gene>
    <name evidence="7" type="ORF">EOE67_08125</name>
</gene>
<dbReference type="Proteomes" id="UP000283077">
    <property type="component" value="Unassembled WGS sequence"/>
</dbReference>
<accession>A0A437QZA7</accession>
<dbReference type="InterPro" id="IPR000172">
    <property type="entry name" value="GMC_OxRdtase_N"/>
</dbReference>
<comment type="similarity">
    <text evidence="1">Belongs to the GMC oxidoreductase family.</text>
</comment>
<dbReference type="Pfam" id="PF05199">
    <property type="entry name" value="GMC_oxred_C"/>
    <property type="match status" value="1"/>
</dbReference>
<dbReference type="RefSeq" id="WP_127698579.1">
    <property type="nucleotide sequence ID" value="NZ_SACS01000007.1"/>
</dbReference>
<dbReference type="GO" id="GO:0016614">
    <property type="term" value="F:oxidoreductase activity, acting on CH-OH group of donors"/>
    <property type="evidence" value="ECO:0007669"/>
    <property type="project" value="InterPro"/>
</dbReference>
<dbReference type="InterPro" id="IPR036188">
    <property type="entry name" value="FAD/NAD-bd_sf"/>
</dbReference>
<dbReference type="PANTHER" id="PTHR46056:SF12">
    <property type="entry name" value="LONG-CHAIN-ALCOHOL OXIDASE"/>
    <property type="match status" value="1"/>
</dbReference>
<evidence type="ECO:0000313" key="8">
    <source>
        <dbReference type="Proteomes" id="UP000283077"/>
    </source>
</evidence>
<keyword evidence="4" id="KW-0560">Oxidoreductase</keyword>
<feature type="domain" description="Glucose-methanol-choline oxidoreductase N-terminal" evidence="5">
    <location>
        <begin position="78"/>
        <end position="302"/>
    </location>
</feature>
<dbReference type="InterPro" id="IPR007867">
    <property type="entry name" value="GMC_OxRtase_C"/>
</dbReference>
<dbReference type="Pfam" id="PF00732">
    <property type="entry name" value="GMC_oxred_N"/>
    <property type="match status" value="1"/>
</dbReference>
<dbReference type="AlphaFoldDB" id="A0A437QZA7"/>
<keyword evidence="8" id="KW-1185">Reference proteome</keyword>
<dbReference type="OrthoDB" id="9787779at2"/>
<dbReference type="Gene3D" id="3.50.50.60">
    <property type="entry name" value="FAD/NAD(P)-binding domain"/>
    <property type="match status" value="2"/>
</dbReference>
<organism evidence="7 8">
    <name type="scientific">Rheinheimera riviphila</name>
    <dbReference type="NCBI Taxonomy" id="1834037"/>
    <lineage>
        <taxon>Bacteria</taxon>
        <taxon>Pseudomonadati</taxon>
        <taxon>Pseudomonadota</taxon>
        <taxon>Gammaproteobacteria</taxon>
        <taxon>Chromatiales</taxon>
        <taxon>Chromatiaceae</taxon>
        <taxon>Rheinheimera</taxon>
    </lineage>
</organism>
<evidence type="ECO:0000256" key="1">
    <source>
        <dbReference type="ARBA" id="ARBA00010790"/>
    </source>
</evidence>
<evidence type="ECO:0000256" key="4">
    <source>
        <dbReference type="ARBA" id="ARBA00023002"/>
    </source>
</evidence>
<evidence type="ECO:0000259" key="5">
    <source>
        <dbReference type="Pfam" id="PF00732"/>
    </source>
</evidence>